<feature type="transmembrane region" description="Helical" evidence="6">
    <location>
        <begin position="258"/>
        <end position="277"/>
    </location>
</feature>
<reference evidence="9" key="1">
    <citation type="submission" date="2012-12" db="EMBL/GenBank/DDBJ databases">
        <authorList>
            <person name="Hellsten U."/>
            <person name="Grimwood J."/>
            <person name="Chapman J.A."/>
            <person name="Shapiro H."/>
            <person name="Aerts A."/>
            <person name="Otillar R.P."/>
            <person name="Terry A.Y."/>
            <person name="Boore J.L."/>
            <person name="Simakov O."/>
            <person name="Marletaz F."/>
            <person name="Cho S.-J."/>
            <person name="Edsinger-Gonzales E."/>
            <person name="Havlak P."/>
            <person name="Kuo D.-H."/>
            <person name="Larsson T."/>
            <person name="Lv J."/>
            <person name="Arendt D."/>
            <person name="Savage R."/>
            <person name="Osoegawa K."/>
            <person name="de Jong P."/>
            <person name="Lindberg D.R."/>
            <person name="Seaver E.C."/>
            <person name="Weisblat D.A."/>
            <person name="Putnam N.H."/>
            <person name="Grigoriev I.V."/>
            <person name="Rokhsar D.S."/>
        </authorList>
    </citation>
    <scope>NUCLEOTIDE SEQUENCE</scope>
</reference>
<dbReference type="InParanoid" id="T1EDI2"/>
<dbReference type="EMBL" id="KB097661">
    <property type="protein sequence ID" value="ESN92180.1"/>
    <property type="molecule type" value="Genomic_DNA"/>
</dbReference>
<evidence type="ECO:0000256" key="4">
    <source>
        <dbReference type="ARBA" id="ARBA00022989"/>
    </source>
</evidence>
<name>T1EDI2_HELRO</name>
<evidence type="ECO:0000313" key="9">
    <source>
        <dbReference type="Proteomes" id="UP000015101"/>
    </source>
</evidence>
<dbReference type="AlphaFoldDB" id="T1EDI2"/>
<dbReference type="Pfam" id="PF00939">
    <property type="entry name" value="Na_sulph_symp"/>
    <property type="match status" value="1"/>
</dbReference>
<organism evidence="8 9">
    <name type="scientific">Helobdella robusta</name>
    <name type="common">Californian leech</name>
    <dbReference type="NCBI Taxonomy" id="6412"/>
    <lineage>
        <taxon>Eukaryota</taxon>
        <taxon>Metazoa</taxon>
        <taxon>Spiralia</taxon>
        <taxon>Lophotrochozoa</taxon>
        <taxon>Annelida</taxon>
        <taxon>Clitellata</taxon>
        <taxon>Hirudinea</taxon>
        <taxon>Rhynchobdellida</taxon>
        <taxon>Glossiphoniidae</taxon>
        <taxon>Helobdella</taxon>
    </lineage>
</organism>
<dbReference type="GeneID" id="20194634"/>
<evidence type="ECO:0000256" key="6">
    <source>
        <dbReference type="SAM" id="Phobius"/>
    </source>
</evidence>
<dbReference type="GO" id="GO:0015556">
    <property type="term" value="F:C4-dicarboxylate transmembrane transporter activity"/>
    <property type="evidence" value="ECO:0007669"/>
    <property type="project" value="UniProtKB-ARBA"/>
</dbReference>
<feature type="transmembrane region" description="Helical" evidence="6">
    <location>
        <begin position="42"/>
        <end position="59"/>
    </location>
</feature>
<dbReference type="OrthoDB" id="6493944at2759"/>
<feature type="transmembrane region" description="Helical" evidence="6">
    <location>
        <begin position="12"/>
        <end position="30"/>
    </location>
</feature>
<comment type="similarity">
    <text evidence="2">Belongs to the SLC13A/DASS transporter (TC 2.A.47) family. NADC subfamily.</text>
</comment>
<comment type="subcellular location">
    <subcellularLocation>
        <location evidence="1">Membrane</location>
        <topology evidence="1">Multi-pass membrane protein</topology>
    </subcellularLocation>
</comment>
<dbReference type="EnsemblMetazoa" id="HelroT103893">
    <property type="protein sequence ID" value="HelroP103893"/>
    <property type="gene ID" value="HelroG103893"/>
</dbReference>
<reference evidence="8" key="3">
    <citation type="submission" date="2015-06" db="UniProtKB">
        <authorList>
            <consortium name="EnsemblMetazoa"/>
        </authorList>
    </citation>
    <scope>IDENTIFICATION</scope>
</reference>
<protein>
    <recommendedName>
        <fullName evidence="10">Citrate transporter-like domain-containing protein</fullName>
    </recommendedName>
</protein>
<keyword evidence="4 6" id="KW-1133">Transmembrane helix</keyword>
<dbReference type="eggNOG" id="KOG1281">
    <property type="taxonomic scope" value="Eukaryota"/>
</dbReference>
<feature type="transmembrane region" description="Helical" evidence="6">
    <location>
        <begin position="161"/>
        <end position="183"/>
    </location>
</feature>
<dbReference type="GO" id="GO:0005310">
    <property type="term" value="F:dicarboxylic acid transmembrane transporter activity"/>
    <property type="evidence" value="ECO:0007669"/>
    <property type="project" value="UniProtKB-ARBA"/>
</dbReference>
<reference evidence="7 9" key="2">
    <citation type="journal article" date="2013" name="Nature">
        <title>Insights into bilaterian evolution from three spiralian genomes.</title>
        <authorList>
            <person name="Simakov O."/>
            <person name="Marletaz F."/>
            <person name="Cho S.J."/>
            <person name="Edsinger-Gonzales E."/>
            <person name="Havlak P."/>
            <person name="Hellsten U."/>
            <person name="Kuo D.H."/>
            <person name="Larsson T."/>
            <person name="Lv J."/>
            <person name="Arendt D."/>
            <person name="Savage R."/>
            <person name="Osoegawa K."/>
            <person name="de Jong P."/>
            <person name="Grimwood J."/>
            <person name="Chapman J.A."/>
            <person name="Shapiro H."/>
            <person name="Aerts A."/>
            <person name="Otillar R.P."/>
            <person name="Terry A.Y."/>
            <person name="Boore J.L."/>
            <person name="Grigoriev I.V."/>
            <person name="Lindberg D.R."/>
            <person name="Seaver E.C."/>
            <person name="Weisblat D.A."/>
            <person name="Putnam N.H."/>
            <person name="Rokhsar D.S."/>
        </authorList>
    </citation>
    <scope>NUCLEOTIDE SEQUENCE</scope>
</reference>
<feature type="transmembrane region" description="Helical" evidence="6">
    <location>
        <begin position="431"/>
        <end position="450"/>
    </location>
</feature>
<dbReference type="InterPro" id="IPR001898">
    <property type="entry name" value="SLC13A/DASS"/>
</dbReference>
<keyword evidence="3 6" id="KW-0812">Transmembrane</keyword>
<dbReference type="PANTHER" id="PTHR10283:SF82">
    <property type="entry name" value="SOLUTE CARRIER FAMILY 13 MEMBER 2"/>
    <property type="match status" value="1"/>
</dbReference>
<feature type="transmembrane region" description="Helical" evidence="6">
    <location>
        <begin position="203"/>
        <end position="226"/>
    </location>
</feature>
<accession>T1EDI2</accession>
<dbReference type="CDD" id="cd01115">
    <property type="entry name" value="SLC13_permease"/>
    <property type="match status" value="1"/>
</dbReference>
<evidence type="ECO:0000313" key="7">
    <source>
        <dbReference type="EMBL" id="ESN92180.1"/>
    </source>
</evidence>
<dbReference type="FunCoup" id="T1EDI2">
    <property type="interactions" value="158"/>
</dbReference>
<dbReference type="GO" id="GO:0005886">
    <property type="term" value="C:plasma membrane"/>
    <property type="evidence" value="ECO:0000318"/>
    <property type="project" value="GO_Central"/>
</dbReference>
<dbReference type="PANTHER" id="PTHR10283">
    <property type="entry name" value="SOLUTE CARRIER FAMILY 13 MEMBER"/>
    <property type="match status" value="1"/>
</dbReference>
<dbReference type="HOGENOM" id="CLU_005170_9_1_1"/>
<evidence type="ECO:0000256" key="5">
    <source>
        <dbReference type="ARBA" id="ARBA00023136"/>
    </source>
</evidence>
<dbReference type="KEGG" id="hro:HELRODRAFT_103893"/>
<evidence type="ECO:0000256" key="2">
    <source>
        <dbReference type="ARBA" id="ARBA00006772"/>
    </source>
</evidence>
<proteinExistence type="inferred from homology"/>
<feature type="transmembrane region" description="Helical" evidence="6">
    <location>
        <begin position="389"/>
        <end position="419"/>
    </location>
</feature>
<dbReference type="CTD" id="20194634"/>
<dbReference type="Proteomes" id="UP000015101">
    <property type="component" value="Unassembled WGS sequence"/>
</dbReference>
<sequence>MIVYWMTEVIPMAVTALIPIVLFPWLGVMDSKDICINYLKDANMLFFGGLLVAVAVEKWNLHKRVALRVLMLVGSKPKWIIFGFMVVTAFLSMWLNNTATTAMMMPIAQAVLTELDDNRKKQLEIKRTESRVKMAATLASMTPEEVDSQKKFSLFRTALKLSIPFASSIGGTGTLIGCGPNIILKGQMEILYSTSMINFTSWLVIGMPAMVLDLFFAWVIILFIFFGFRETFGRNKVESDDTANQVIKTEYIKLGKMTFAEMVVGASFLVLAFLWVSREPEFVKGWVKYVWLVGWLFVTDACVAITICVLLFILPSKFPNYLCFRRRRDADPPKPAPPILDWPTANKQMPWSVILLLGGGFALADACKVSKLSESIGQFLISLKNLPQVVVSMIMVVCAFVMTQFTSNMATTTIMIPILAQISSETCINPLYLMLPVTIASSFAFILPVGTPPNAIAYSYGDITIVQMVSRC</sequence>
<evidence type="ECO:0000256" key="1">
    <source>
        <dbReference type="ARBA" id="ARBA00004141"/>
    </source>
</evidence>
<feature type="transmembrane region" description="Helical" evidence="6">
    <location>
        <begin position="289"/>
        <end position="314"/>
    </location>
</feature>
<dbReference type="GO" id="GO:0055085">
    <property type="term" value="P:transmembrane transport"/>
    <property type="evidence" value="ECO:0000318"/>
    <property type="project" value="GO_Central"/>
</dbReference>
<evidence type="ECO:0008006" key="10">
    <source>
        <dbReference type="Google" id="ProtNLM"/>
    </source>
</evidence>
<evidence type="ECO:0000256" key="3">
    <source>
        <dbReference type="ARBA" id="ARBA00022692"/>
    </source>
</evidence>
<evidence type="ECO:0000313" key="8">
    <source>
        <dbReference type="EnsemblMetazoa" id="HelroP103893"/>
    </source>
</evidence>
<dbReference type="GO" id="GO:0022857">
    <property type="term" value="F:transmembrane transporter activity"/>
    <property type="evidence" value="ECO:0000318"/>
    <property type="project" value="GO_Central"/>
</dbReference>
<feature type="transmembrane region" description="Helical" evidence="6">
    <location>
        <begin position="79"/>
        <end position="96"/>
    </location>
</feature>
<dbReference type="EMBL" id="AMQM01007726">
    <property type="status" value="NOT_ANNOTATED_CDS"/>
    <property type="molecule type" value="Genomic_DNA"/>
</dbReference>
<gene>
    <name evidence="8" type="primary">20194634</name>
    <name evidence="7" type="ORF">HELRODRAFT_103893</name>
</gene>
<dbReference type="OMA" id="DIRANCA"/>
<dbReference type="RefSeq" id="XP_009029686.1">
    <property type="nucleotide sequence ID" value="XM_009031438.1"/>
</dbReference>
<keyword evidence="9" id="KW-1185">Reference proteome</keyword>
<keyword evidence="5 6" id="KW-0472">Membrane</keyword>